<feature type="compositionally biased region" description="Basic and acidic residues" evidence="1">
    <location>
        <begin position="37"/>
        <end position="47"/>
    </location>
</feature>
<name>A0A9W9TSG3_9EURO</name>
<keyword evidence="4" id="KW-1185">Reference proteome</keyword>
<feature type="compositionally biased region" description="Basic and acidic residues" evidence="1">
    <location>
        <begin position="74"/>
        <end position="86"/>
    </location>
</feature>
<dbReference type="InterPro" id="IPR039875">
    <property type="entry name" value="LENG1-like"/>
</dbReference>
<dbReference type="EMBL" id="JAPQKS010000003">
    <property type="protein sequence ID" value="KAJ5239710.1"/>
    <property type="molecule type" value="Genomic_DNA"/>
</dbReference>
<sequence length="162" mass="18864">MPLHLLGKKSWNVYNPENIARVKRDEAQAQAREEEEERRMQEIDAQRRIQILRGERPSTPPPPPPSHTAADPVFRQDRKPIDDAGRYRKRRRLAGEDDTDRDIRYAREDAAQANAKREELLIASRRDQEAEAPLLDSAGHINLFPRQARTSKPKKTKMQRQN</sequence>
<dbReference type="PANTHER" id="PTHR22093:SF0">
    <property type="entry name" value="LEUKOCYTE RECEPTOR CLUSTER MEMBER 1"/>
    <property type="match status" value="1"/>
</dbReference>
<dbReference type="InterPro" id="IPR019339">
    <property type="entry name" value="CIR_N_dom"/>
</dbReference>
<dbReference type="RefSeq" id="XP_058332629.1">
    <property type="nucleotide sequence ID" value="XM_058473626.1"/>
</dbReference>
<dbReference type="PANTHER" id="PTHR22093">
    <property type="entry name" value="LEUKOCYTE RECEPTOR CLUSTER LRC MEMBER 1"/>
    <property type="match status" value="1"/>
</dbReference>
<accession>A0A9W9TSG3</accession>
<comment type="caution">
    <text evidence="3">The sequence shown here is derived from an EMBL/GenBank/DDBJ whole genome shotgun (WGS) entry which is preliminary data.</text>
</comment>
<evidence type="ECO:0000259" key="2">
    <source>
        <dbReference type="SMART" id="SM01083"/>
    </source>
</evidence>
<reference evidence="3" key="1">
    <citation type="submission" date="2022-11" db="EMBL/GenBank/DDBJ databases">
        <authorList>
            <person name="Petersen C."/>
        </authorList>
    </citation>
    <scope>NUCLEOTIDE SEQUENCE</scope>
    <source>
        <strain evidence="3">IBT 19713</strain>
    </source>
</reference>
<feature type="region of interest" description="Disordered" evidence="1">
    <location>
        <begin position="131"/>
        <end position="162"/>
    </location>
</feature>
<feature type="compositionally biased region" description="Basic and acidic residues" evidence="1">
    <location>
        <begin position="101"/>
        <end position="114"/>
    </location>
</feature>
<feature type="domain" description="CBF1-interacting co-repressor CIR N-terminal" evidence="2">
    <location>
        <begin position="10"/>
        <end position="46"/>
    </location>
</feature>
<feature type="compositionally biased region" description="Basic residues" evidence="1">
    <location>
        <begin position="149"/>
        <end position="162"/>
    </location>
</feature>
<feature type="region of interest" description="Disordered" evidence="1">
    <location>
        <begin position="20"/>
        <end position="114"/>
    </location>
</feature>
<reference evidence="3" key="2">
    <citation type="journal article" date="2023" name="IMA Fungus">
        <title>Comparative genomic study of the Penicillium genus elucidates a diverse pangenome and 15 lateral gene transfer events.</title>
        <authorList>
            <person name="Petersen C."/>
            <person name="Sorensen T."/>
            <person name="Nielsen M.R."/>
            <person name="Sondergaard T.E."/>
            <person name="Sorensen J.L."/>
            <person name="Fitzpatrick D.A."/>
            <person name="Frisvad J.C."/>
            <person name="Nielsen K.L."/>
        </authorList>
    </citation>
    <scope>NUCLEOTIDE SEQUENCE</scope>
    <source>
        <strain evidence="3">IBT 19713</strain>
    </source>
</reference>
<evidence type="ECO:0000313" key="4">
    <source>
        <dbReference type="Proteomes" id="UP001150941"/>
    </source>
</evidence>
<organism evidence="3 4">
    <name type="scientific">Penicillium chermesinum</name>
    <dbReference type="NCBI Taxonomy" id="63820"/>
    <lineage>
        <taxon>Eukaryota</taxon>
        <taxon>Fungi</taxon>
        <taxon>Dikarya</taxon>
        <taxon>Ascomycota</taxon>
        <taxon>Pezizomycotina</taxon>
        <taxon>Eurotiomycetes</taxon>
        <taxon>Eurotiomycetidae</taxon>
        <taxon>Eurotiales</taxon>
        <taxon>Aspergillaceae</taxon>
        <taxon>Penicillium</taxon>
    </lineage>
</organism>
<evidence type="ECO:0000313" key="3">
    <source>
        <dbReference type="EMBL" id="KAJ5239710.1"/>
    </source>
</evidence>
<dbReference type="OrthoDB" id="2159131at2759"/>
<dbReference type="GeneID" id="83200929"/>
<evidence type="ECO:0000256" key="1">
    <source>
        <dbReference type="SAM" id="MobiDB-lite"/>
    </source>
</evidence>
<dbReference type="SMART" id="SM01083">
    <property type="entry name" value="Cir_N"/>
    <property type="match status" value="1"/>
</dbReference>
<dbReference type="AlphaFoldDB" id="A0A9W9TSG3"/>
<proteinExistence type="predicted"/>
<dbReference type="Proteomes" id="UP001150941">
    <property type="component" value="Unassembled WGS sequence"/>
</dbReference>
<gene>
    <name evidence="3" type="ORF">N7468_004329</name>
</gene>
<protein>
    <recommendedName>
        <fullName evidence="2">CBF1-interacting co-repressor CIR N-terminal domain-containing protein</fullName>
    </recommendedName>
</protein>